<dbReference type="EMBL" id="BMQA01000025">
    <property type="protein sequence ID" value="GGJ40659.1"/>
    <property type="molecule type" value="Genomic_DNA"/>
</dbReference>
<evidence type="ECO:0000313" key="2">
    <source>
        <dbReference type="Proteomes" id="UP000657574"/>
    </source>
</evidence>
<evidence type="ECO:0008006" key="3">
    <source>
        <dbReference type="Google" id="ProtNLM"/>
    </source>
</evidence>
<reference evidence="1" key="1">
    <citation type="journal article" date="2014" name="Int. J. Syst. Evol. Microbiol.">
        <title>Complete genome sequence of Corynebacterium casei LMG S-19264T (=DSM 44701T), isolated from a smear-ripened cheese.</title>
        <authorList>
            <consortium name="US DOE Joint Genome Institute (JGI-PGF)"/>
            <person name="Walter F."/>
            <person name="Albersmeier A."/>
            <person name="Kalinowski J."/>
            <person name="Ruckert C."/>
        </authorList>
    </citation>
    <scope>NUCLEOTIDE SEQUENCE</scope>
    <source>
        <strain evidence="1">JCM 3086</strain>
    </source>
</reference>
<gene>
    <name evidence="1" type="ORF">GCM10010121_059610</name>
</gene>
<keyword evidence="2" id="KW-1185">Reference proteome</keyword>
<reference evidence="1" key="2">
    <citation type="submission" date="2020-09" db="EMBL/GenBank/DDBJ databases">
        <authorList>
            <person name="Sun Q."/>
            <person name="Ohkuma M."/>
        </authorList>
    </citation>
    <scope>NUCLEOTIDE SEQUENCE</scope>
    <source>
        <strain evidence="1">JCM 3086</strain>
    </source>
</reference>
<dbReference type="InterPro" id="IPR011032">
    <property type="entry name" value="GroES-like_sf"/>
</dbReference>
<accession>A0A917L3R8</accession>
<evidence type="ECO:0000313" key="1">
    <source>
        <dbReference type="EMBL" id="GGJ40659.1"/>
    </source>
</evidence>
<dbReference type="Gene3D" id="3.90.180.10">
    <property type="entry name" value="Medium-chain alcohol dehydrogenases, catalytic domain"/>
    <property type="match status" value="1"/>
</dbReference>
<dbReference type="Proteomes" id="UP000657574">
    <property type="component" value="Unassembled WGS sequence"/>
</dbReference>
<proteinExistence type="predicted"/>
<sequence>MMKAVVYERTDAAAKVLHLVEREVPQPGEGQVRVQVVVSGMNPVDYKFRQG</sequence>
<protein>
    <recommendedName>
        <fullName evidence="3">NADPH:quinone reductase</fullName>
    </recommendedName>
</protein>
<dbReference type="AlphaFoldDB" id="A0A917L3R8"/>
<organism evidence="1 2">
    <name type="scientific">Streptomyces brasiliensis</name>
    <dbReference type="NCBI Taxonomy" id="1954"/>
    <lineage>
        <taxon>Bacteria</taxon>
        <taxon>Bacillati</taxon>
        <taxon>Actinomycetota</taxon>
        <taxon>Actinomycetes</taxon>
        <taxon>Kitasatosporales</taxon>
        <taxon>Streptomycetaceae</taxon>
        <taxon>Streptomyces</taxon>
    </lineage>
</organism>
<name>A0A917L3R8_9ACTN</name>
<dbReference type="SUPFAM" id="SSF50129">
    <property type="entry name" value="GroES-like"/>
    <property type="match status" value="1"/>
</dbReference>
<comment type="caution">
    <text evidence="1">The sequence shown here is derived from an EMBL/GenBank/DDBJ whole genome shotgun (WGS) entry which is preliminary data.</text>
</comment>